<gene>
    <name evidence="2" type="ORF">KIL84_003883</name>
</gene>
<evidence type="ECO:0000313" key="3">
    <source>
        <dbReference type="Proteomes" id="UP000827986"/>
    </source>
</evidence>
<proteinExistence type="predicted"/>
<sequence>MRRMGTGGSQQATRQSWRQKAFGENAHAFTDKAKWTLASLSGPPGHELGSQQEAHIHTQSLQTCIQPAPQPLGVLRQGGGEAVLLGRTALLPFPGQGLSMLLVSWIWL</sequence>
<keyword evidence="3" id="KW-1185">Reference proteome</keyword>
<comment type="caution">
    <text evidence="2">The sequence shown here is derived from an EMBL/GenBank/DDBJ whole genome shotgun (WGS) entry which is preliminary data.</text>
</comment>
<dbReference type="AlphaFoldDB" id="A0A9D3WWY5"/>
<evidence type="ECO:0000313" key="2">
    <source>
        <dbReference type="EMBL" id="KAH1168400.1"/>
    </source>
</evidence>
<name>A0A9D3WWY5_9SAUR</name>
<dbReference type="Proteomes" id="UP000827986">
    <property type="component" value="Unassembled WGS sequence"/>
</dbReference>
<protein>
    <submittedName>
        <fullName evidence="2">Uncharacterized protein</fullName>
    </submittedName>
</protein>
<evidence type="ECO:0000256" key="1">
    <source>
        <dbReference type="SAM" id="MobiDB-lite"/>
    </source>
</evidence>
<feature type="region of interest" description="Disordered" evidence="1">
    <location>
        <begin position="38"/>
        <end position="60"/>
    </location>
</feature>
<accession>A0A9D3WWY5</accession>
<dbReference type="EMBL" id="JAHDVG010000486">
    <property type="protein sequence ID" value="KAH1168400.1"/>
    <property type="molecule type" value="Genomic_DNA"/>
</dbReference>
<organism evidence="2 3">
    <name type="scientific">Mauremys mutica</name>
    <name type="common">yellowpond turtle</name>
    <dbReference type="NCBI Taxonomy" id="74926"/>
    <lineage>
        <taxon>Eukaryota</taxon>
        <taxon>Metazoa</taxon>
        <taxon>Chordata</taxon>
        <taxon>Craniata</taxon>
        <taxon>Vertebrata</taxon>
        <taxon>Euteleostomi</taxon>
        <taxon>Archelosauria</taxon>
        <taxon>Testudinata</taxon>
        <taxon>Testudines</taxon>
        <taxon>Cryptodira</taxon>
        <taxon>Durocryptodira</taxon>
        <taxon>Testudinoidea</taxon>
        <taxon>Geoemydidae</taxon>
        <taxon>Geoemydinae</taxon>
        <taxon>Mauremys</taxon>
    </lineage>
</organism>
<reference evidence="2" key="1">
    <citation type="submission" date="2021-09" db="EMBL/GenBank/DDBJ databases">
        <title>The genome of Mauremys mutica provides insights into the evolution of semi-aquatic lifestyle.</title>
        <authorList>
            <person name="Gong S."/>
            <person name="Gao Y."/>
        </authorList>
    </citation>
    <scope>NUCLEOTIDE SEQUENCE</scope>
    <source>
        <strain evidence="2">MM-2020</strain>
        <tissue evidence="2">Muscle</tissue>
    </source>
</reference>
<feature type="compositionally biased region" description="Polar residues" evidence="1">
    <location>
        <begin position="49"/>
        <end position="60"/>
    </location>
</feature>